<evidence type="ECO:0000313" key="5">
    <source>
        <dbReference type="Proteomes" id="UP000642014"/>
    </source>
</evidence>
<reference evidence="2" key="3">
    <citation type="submission" date="2023-08" db="EMBL/GenBank/DDBJ databases">
        <authorList>
            <person name="Sun Q."/>
            <person name="Ohkuma M."/>
        </authorList>
    </citation>
    <scope>NUCLEOTIDE SEQUENCE</scope>
    <source>
        <strain evidence="2">JCM 4205</strain>
    </source>
</reference>
<feature type="domain" description="Amine oxidase" evidence="1">
    <location>
        <begin position="14"/>
        <end position="433"/>
    </location>
</feature>
<dbReference type="PRINTS" id="PR00419">
    <property type="entry name" value="ADXRDTASE"/>
</dbReference>
<dbReference type="SUPFAM" id="SSF54373">
    <property type="entry name" value="FAD-linked reductases, C-terminal domain"/>
    <property type="match status" value="1"/>
</dbReference>
<dbReference type="EMBL" id="BMSJ01000011">
    <property type="protein sequence ID" value="GGR42551.1"/>
    <property type="molecule type" value="Genomic_DNA"/>
</dbReference>
<keyword evidence="4" id="KW-1185">Reference proteome</keyword>
<gene>
    <name evidence="3" type="ORF">CP977_26380</name>
    <name evidence="2" type="ORF">GCM10010497_52240</name>
</gene>
<accession>A0AAV4KQ71</accession>
<dbReference type="GeneID" id="95457294"/>
<dbReference type="Proteomes" id="UP000326029">
    <property type="component" value="Chromosome"/>
</dbReference>
<dbReference type="RefSeq" id="WP_062751753.1">
    <property type="nucleotide sequence ID" value="NZ_BMSJ01000011.1"/>
</dbReference>
<reference evidence="3 4" key="2">
    <citation type="submission" date="2017-09" db="EMBL/GenBank/DDBJ databases">
        <authorList>
            <person name="Lee N."/>
            <person name="Cho B.-K."/>
        </authorList>
    </citation>
    <scope>NUCLEOTIDE SEQUENCE [LARGE SCALE GENOMIC DNA]</scope>
    <source>
        <strain evidence="3 4">ATCC 19740</strain>
    </source>
</reference>
<evidence type="ECO:0000313" key="3">
    <source>
        <dbReference type="EMBL" id="QEV35258.1"/>
    </source>
</evidence>
<protein>
    <submittedName>
        <fullName evidence="3">FAD-binding protein</fullName>
    </submittedName>
</protein>
<evidence type="ECO:0000313" key="4">
    <source>
        <dbReference type="Proteomes" id="UP000326029"/>
    </source>
</evidence>
<dbReference type="InterPro" id="IPR036188">
    <property type="entry name" value="FAD/NAD-bd_sf"/>
</dbReference>
<evidence type="ECO:0000259" key="1">
    <source>
        <dbReference type="Pfam" id="PF01593"/>
    </source>
</evidence>
<dbReference type="Pfam" id="PF01593">
    <property type="entry name" value="Amino_oxidase"/>
    <property type="match status" value="1"/>
</dbReference>
<dbReference type="EMBL" id="CP023693">
    <property type="protein sequence ID" value="QEV35258.1"/>
    <property type="molecule type" value="Genomic_DNA"/>
</dbReference>
<organism evidence="2 5">
    <name type="scientific">Streptomyces cinereoruber</name>
    <dbReference type="NCBI Taxonomy" id="67260"/>
    <lineage>
        <taxon>Bacteria</taxon>
        <taxon>Bacillati</taxon>
        <taxon>Actinomycetota</taxon>
        <taxon>Actinomycetes</taxon>
        <taxon>Kitasatosporales</taxon>
        <taxon>Streptomycetaceae</taxon>
        <taxon>Streptomyces</taxon>
    </lineage>
</organism>
<dbReference type="Proteomes" id="UP000642014">
    <property type="component" value="Unassembled WGS sequence"/>
</dbReference>
<sequence>MTPDLDVAVVGAGLAGLAAAHELRRSGHEVCVLEAADAPGGRMRSLRRDGYLMDTGAEQISARGYRATWQLIRRAGLAPDDVPRIGRPMAVWRGGRPHNGVGEPRAVLTGAGLVPAARPSLARFLAWSGRHRAALDHDHPEDTPLGADTVAALARRHHPDLHDHLLQPLSGAFFGWDAERSAAAPLVGLLLAVGPVSAWRTYRGGMDLLATRLAAGLDTRYGRRVEEVTDHGDHARLTVDGTALTARAVVLAVPAPVALRLTDGADPDATGYPAASTYRPMYKVSCALDRPLAPRGGAYALLTPECEEPVLSCLIADHLKCPDRAPAGRGLISLLASPRRIPELVEAGEEEAARRLTAAAERYVPGLGASLTATHVHHWPQAMPELTPRALALRGAFLRRPARAVEYAGDWVAARPSSEGAARSGALAAARVLAHLAPRRGRTLRQETAA</sequence>
<evidence type="ECO:0000313" key="2">
    <source>
        <dbReference type="EMBL" id="GGR42551.1"/>
    </source>
</evidence>
<dbReference type="InterPro" id="IPR002937">
    <property type="entry name" value="Amino_oxidase"/>
</dbReference>
<dbReference type="Gene3D" id="3.50.50.60">
    <property type="entry name" value="FAD/NAD(P)-binding domain"/>
    <property type="match status" value="1"/>
</dbReference>
<dbReference type="GO" id="GO:0016491">
    <property type="term" value="F:oxidoreductase activity"/>
    <property type="evidence" value="ECO:0007669"/>
    <property type="project" value="InterPro"/>
</dbReference>
<reference evidence="2 5" key="1">
    <citation type="journal article" date="2014" name="Int. J. Syst. Evol. Microbiol.">
        <title>Complete genome sequence of Corynebacterium casei LMG S-19264T (=DSM 44701T), isolated from a smear-ripened cheese.</title>
        <authorList>
            <consortium name="US DOE Joint Genome Institute (JGI-PGF)"/>
            <person name="Walter F."/>
            <person name="Albersmeier A."/>
            <person name="Kalinowski J."/>
            <person name="Ruckert C."/>
        </authorList>
    </citation>
    <scope>NUCLEOTIDE SEQUENCE [LARGE SCALE GENOMIC DNA]</scope>
    <source>
        <strain evidence="2 5">JCM 4205</strain>
    </source>
</reference>
<dbReference type="SUPFAM" id="SSF51905">
    <property type="entry name" value="FAD/NAD(P)-binding domain"/>
    <property type="match status" value="1"/>
</dbReference>
<dbReference type="InterPro" id="IPR050464">
    <property type="entry name" value="Zeta_carotene_desat/Oxidored"/>
</dbReference>
<dbReference type="AlphaFoldDB" id="A0AAV4KQ71"/>
<proteinExistence type="predicted"/>
<dbReference type="PANTHER" id="PTHR42923">
    <property type="entry name" value="PROTOPORPHYRINOGEN OXIDASE"/>
    <property type="match status" value="1"/>
</dbReference>
<name>A0AAV4KQ71_9ACTN</name>